<name>A0A811KUA6_9BILA</name>
<reference evidence="2" key="1">
    <citation type="submission" date="2020-09" db="EMBL/GenBank/DDBJ databases">
        <authorList>
            <person name="Kikuchi T."/>
        </authorList>
    </citation>
    <scope>NUCLEOTIDE SEQUENCE</scope>
    <source>
        <strain evidence="2">SH1</strain>
    </source>
</reference>
<keyword evidence="3" id="KW-1185">Reference proteome</keyword>
<comment type="caution">
    <text evidence="2">The sequence shown here is derived from an EMBL/GenBank/DDBJ whole genome shotgun (WGS) entry which is preliminary data.</text>
</comment>
<evidence type="ECO:0000313" key="3">
    <source>
        <dbReference type="Proteomes" id="UP000614601"/>
    </source>
</evidence>
<proteinExistence type="predicted"/>
<dbReference type="Proteomes" id="UP000783686">
    <property type="component" value="Unassembled WGS sequence"/>
</dbReference>
<feature type="compositionally biased region" description="Low complexity" evidence="1">
    <location>
        <begin position="97"/>
        <end position="128"/>
    </location>
</feature>
<sequence length="164" mass="17269">MQNYFLDNRNPAMLKGEPEPILDGSGQAQVGWQGKAEGTSGTSKGATVHVEGAPGTAKVSEGQAEGGQGTKSPEQADQPCFSAQCFPYDAAAESVELPALAERAQPQAQAQNAPPDEDQPAPGSSGRPRSPRPCTRVTPCTYGPALYIKEKETMQPIVDLMKLD</sequence>
<accession>A0A811KUA6</accession>
<gene>
    <name evidence="2" type="ORF">BOKJ2_LOCUS7662</name>
</gene>
<dbReference type="Proteomes" id="UP000614601">
    <property type="component" value="Unassembled WGS sequence"/>
</dbReference>
<feature type="region of interest" description="Disordered" evidence="1">
    <location>
        <begin position="96"/>
        <end position="137"/>
    </location>
</feature>
<evidence type="ECO:0000256" key="1">
    <source>
        <dbReference type="SAM" id="MobiDB-lite"/>
    </source>
</evidence>
<dbReference type="EMBL" id="CAJFDH010000004">
    <property type="protein sequence ID" value="CAD5218452.1"/>
    <property type="molecule type" value="Genomic_DNA"/>
</dbReference>
<feature type="region of interest" description="Disordered" evidence="1">
    <location>
        <begin position="1"/>
        <end position="79"/>
    </location>
</feature>
<dbReference type="EMBL" id="CAJFCW020000004">
    <property type="protein sequence ID" value="CAG9110545.1"/>
    <property type="molecule type" value="Genomic_DNA"/>
</dbReference>
<organism evidence="2 3">
    <name type="scientific">Bursaphelenchus okinawaensis</name>
    <dbReference type="NCBI Taxonomy" id="465554"/>
    <lineage>
        <taxon>Eukaryota</taxon>
        <taxon>Metazoa</taxon>
        <taxon>Ecdysozoa</taxon>
        <taxon>Nematoda</taxon>
        <taxon>Chromadorea</taxon>
        <taxon>Rhabditida</taxon>
        <taxon>Tylenchina</taxon>
        <taxon>Tylenchomorpha</taxon>
        <taxon>Aphelenchoidea</taxon>
        <taxon>Aphelenchoididae</taxon>
        <taxon>Bursaphelenchus</taxon>
    </lineage>
</organism>
<dbReference type="AlphaFoldDB" id="A0A811KUA6"/>
<protein>
    <submittedName>
        <fullName evidence="2">Uncharacterized protein</fullName>
    </submittedName>
</protein>
<evidence type="ECO:0000313" key="2">
    <source>
        <dbReference type="EMBL" id="CAD5218452.1"/>
    </source>
</evidence>